<comment type="caution">
    <text evidence="7">The sequence shown here is derived from an EMBL/GenBank/DDBJ whole genome shotgun (WGS) entry which is preliminary data.</text>
</comment>
<keyword evidence="8" id="KW-1185">Reference proteome</keyword>
<evidence type="ECO:0000256" key="5">
    <source>
        <dbReference type="ARBA" id="ARBA00023136"/>
    </source>
</evidence>
<dbReference type="OrthoDB" id="312305at2759"/>
<feature type="transmembrane region" description="Helical" evidence="6">
    <location>
        <begin position="164"/>
        <end position="183"/>
    </location>
</feature>
<dbReference type="GO" id="GO:0016020">
    <property type="term" value="C:membrane"/>
    <property type="evidence" value="ECO:0007669"/>
    <property type="project" value="UniProtKB-SubCell"/>
</dbReference>
<keyword evidence="3 6" id="KW-0812">Transmembrane</keyword>
<organism evidence="7 8">
    <name type="scientific">Stentor coeruleus</name>
    <dbReference type="NCBI Taxonomy" id="5963"/>
    <lineage>
        <taxon>Eukaryota</taxon>
        <taxon>Sar</taxon>
        <taxon>Alveolata</taxon>
        <taxon>Ciliophora</taxon>
        <taxon>Postciliodesmatophora</taxon>
        <taxon>Heterotrichea</taxon>
        <taxon>Heterotrichida</taxon>
        <taxon>Stentoridae</taxon>
        <taxon>Stentor</taxon>
    </lineage>
</organism>
<dbReference type="InterPro" id="IPR006214">
    <property type="entry name" value="Bax_inhibitor_1-related"/>
</dbReference>
<protein>
    <recommendedName>
        <fullName evidence="9">Bax inhibitor 1</fullName>
    </recommendedName>
</protein>
<feature type="transmembrane region" description="Helical" evidence="6">
    <location>
        <begin position="203"/>
        <end position="222"/>
    </location>
</feature>
<proteinExistence type="inferred from homology"/>
<feature type="transmembrane region" description="Helical" evidence="6">
    <location>
        <begin position="108"/>
        <end position="129"/>
    </location>
</feature>
<evidence type="ECO:0000313" key="7">
    <source>
        <dbReference type="EMBL" id="OMJ65282.1"/>
    </source>
</evidence>
<evidence type="ECO:0000256" key="3">
    <source>
        <dbReference type="ARBA" id="ARBA00022692"/>
    </source>
</evidence>
<keyword evidence="4 6" id="KW-1133">Transmembrane helix</keyword>
<gene>
    <name evidence="7" type="ORF">SteCoe_38600</name>
</gene>
<evidence type="ECO:0008006" key="9">
    <source>
        <dbReference type="Google" id="ProtNLM"/>
    </source>
</evidence>
<dbReference type="AlphaFoldDB" id="A0A1R2AL98"/>
<dbReference type="EMBL" id="MPUH01002259">
    <property type="protein sequence ID" value="OMJ65282.1"/>
    <property type="molecule type" value="Genomic_DNA"/>
</dbReference>
<reference evidence="7 8" key="1">
    <citation type="submission" date="2016-11" db="EMBL/GenBank/DDBJ databases">
        <title>The macronuclear genome of Stentor coeruleus: a giant cell with tiny introns.</title>
        <authorList>
            <person name="Slabodnick M."/>
            <person name="Ruby J.G."/>
            <person name="Reiff S.B."/>
            <person name="Swart E.C."/>
            <person name="Gosai S."/>
            <person name="Prabakaran S."/>
            <person name="Witkowska E."/>
            <person name="Larue G.E."/>
            <person name="Fisher S."/>
            <person name="Freeman R.M."/>
            <person name="Gunawardena J."/>
            <person name="Chu W."/>
            <person name="Stover N.A."/>
            <person name="Gregory B.D."/>
            <person name="Nowacki M."/>
            <person name="Derisi J."/>
            <person name="Roy S.W."/>
            <person name="Marshall W.F."/>
            <person name="Sood P."/>
        </authorList>
    </citation>
    <scope>NUCLEOTIDE SEQUENCE [LARGE SCALE GENOMIC DNA]</scope>
    <source>
        <strain evidence="7">WM001</strain>
    </source>
</reference>
<evidence type="ECO:0000256" key="1">
    <source>
        <dbReference type="ARBA" id="ARBA00004141"/>
    </source>
</evidence>
<evidence type="ECO:0000256" key="4">
    <source>
        <dbReference type="ARBA" id="ARBA00022989"/>
    </source>
</evidence>
<dbReference type="Pfam" id="PF01027">
    <property type="entry name" value="Bax1-I"/>
    <property type="match status" value="1"/>
</dbReference>
<name>A0A1R2AL98_9CILI</name>
<dbReference type="Proteomes" id="UP000187209">
    <property type="component" value="Unassembled WGS sequence"/>
</dbReference>
<comment type="subcellular location">
    <subcellularLocation>
        <location evidence="1">Membrane</location>
        <topology evidence="1">Multi-pass membrane protein</topology>
    </subcellularLocation>
</comment>
<evidence type="ECO:0000313" key="8">
    <source>
        <dbReference type="Proteomes" id="UP000187209"/>
    </source>
</evidence>
<accession>A0A1R2AL98</accession>
<feature type="transmembrane region" description="Helical" evidence="6">
    <location>
        <begin position="30"/>
        <end position="47"/>
    </location>
</feature>
<feature type="transmembrane region" description="Helical" evidence="6">
    <location>
        <begin position="53"/>
        <end position="71"/>
    </location>
</feature>
<evidence type="ECO:0000256" key="6">
    <source>
        <dbReference type="RuleBase" id="RU004379"/>
    </source>
</evidence>
<keyword evidence="5 6" id="KW-0472">Membrane</keyword>
<evidence type="ECO:0000256" key="2">
    <source>
        <dbReference type="ARBA" id="ARBA00010350"/>
    </source>
</evidence>
<sequence length="230" mass="25731">MSAFDTYTDIDGLFKFNNISKRTRRHLSEVYMVLSFLVGSCAVGSFLNIAYGIGSRLTGLMGLFCILYIAFSQEKSMTRLAALIGFGLLEGMSIGPLINAAIQIDPSLILTAFVASLGIFVCFSVAALLSDQRAFMYLGAILGSLTTILMLFSLLYLFGVRSEFFFHVNLYLSLFVFMGYIIYDTQLIVYRSEHGARDVYVDALNLFIDLVAVFVRILIILMEKKEKKKD</sequence>
<feature type="transmembrane region" description="Helical" evidence="6">
    <location>
        <begin position="80"/>
        <end position="102"/>
    </location>
</feature>
<dbReference type="PANTHER" id="PTHR23291">
    <property type="entry name" value="BAX INHIBITOR-RELATED"/>
    <property type="match status" value="1"/>
</dbReference>
<dbReference type="PANTHER" id="PTHR23291:SF32">
    <property type="entry name" value="BAX INHIBITOR 1"/>
    <property type="match status" value="1"/>
</dbReference>
<feature type="transmembrane region" description="Helical" evidence="6">
    <location>
        <begin position="136"/>
        <end position="158"/>
    </location>
</feature>
<comment type="similarity">
    <text evidence="2 6">Belongs to the BI1 family.</text>
</comment>